<gene>
    <name evidence="1" type="ORF">PFISCL1PPCAC_3439</name>
</gene>
<protein>
    <submittedName>
        <fullName evidence="1">Uncharacterized protein</fullName>
    </submittedName>
</protein>
<comment type="caution">
    <text evidence="1">The sequence shown here is derived from an EMBL/GenBank/DDBJ whole genome shotgun (WGS) entry which is preliminary data.</text>
</comment>
<name>A0AAV5UXW0_9BILA</name>
<organism evidence="1 2">
    <name type="scientific">Pristionchus fissidentatus</name>
    <dbReference type="NCBI Taxonomy" id="1538716"/>
    <lineage>
        <taxon>Eukaryota</taxon>
        <taxon>Metazoa</taxon>
        <taxon>Ecdysozoa</taxon>
        <taxon>Nematoda</taxon>
        <taxon>Chromadorea</taxon>
        <taxon>Rhabditida</taxon>
        <taxon>Rhabditina</taxon>
        <taxon>Diplogasteromorpha</taxon>
        <taxon>Diplogasteroidea</taxon>
        <taxon>Neodiplogasteridae</taxon>
        <taxon>Pristionchus</taxon>
    </lineage>
</organism>
<keyword evidence="2" id="KW-1185">Reference proteome</keyword>
<sequence>RQAKFTVFTSGSLVDLIFTTRKSSTLYDYLRELYCEDHDGIFCILRSVSCDEKRLLFIPQNSFAKNDDNELTRLCDEDDD</sequence>
<evidence type="ECO:0000313" key="2">
    <source>
        <dbReference type="Proteomes" id="UP001432322"/>
    </source>
</evidence>
<evidence type="ECO:0000313" key="1">
    <source>
        <dbReference type="EMBL" id="GMT12142.1"/>
    </source>
</evidence>
<dbReference type="EMBL" id="BTSY01000001">
    <property type="protein sequence ID" value="GMT12142.1"/>
    <property type="molecule type" value="Genomic_DNA"/>
</dbReference>
<dbReference type="AlphaFoldDB" id="A0AAV5UXW0"/>
<feature type="non-terminal residue" evidence="1">
    <location>
        <position position="1"/>
    </location>
</feature>
<dbReference type="Proteomes" id="UP001432322">
    <property type="component" value="Unassembled WGS sequence"/>
</dbReference>
<reference evidence="1" key="1">
    <citation type="submission" date="2023-10" db="EMBL/GenBank/DDBJ databases">
        <title>Genome assembly of Pristionchus species.</title>
        <authorList>
            <person name="Yoshida K."/>
            <person name="Sommer R.J."/>
        </authorList>
    </citation>
    <scope>NUCLEOTIDE SEQUENCE</scope>
    <source>
        <strain evidence="1">RS5133</strain>
    </source>
</reference>
<proteinExistence type="predicted"/>
<accession>A0AAV5UXW0</accession>
<feature type="non-terminal residue" evidence="1">
    <location>
        <position position="80"/>
    </location>
</feature>